<dbReference type="Proteomes" id="UP001341840">
    <property type="component" value="Unassembled WGS sequence"/>
</dbReference>
<keyword evidence="3" id="KW-1185">Reference proteome</keyword>
<accession>A0ABU6Z2Z9</accession>
<proteinExistence type="predicted"/>
<reference evidence="2 3" key="1">
    <citation type="journal article" date="2023" name="Plants (Basel)">
        <title>Bridging the Gap: Combining Genomics and Transcriptomics Approaches to Understand Stylosanthes scabra, an Orphan Legume from the Brazilian Caatinga.</title>
        <authorList>
            <person name="Ferreira-Neto J.R.C."/>
            <person name="da Silva M.D."/>
            <person name="Binneck E."/>
            <person name="de Melo N.F."/>
            <person name="da Silva R.H."/>
            <person name="de Melo A.L.T.M."/>
            <person name="Pandolfi V."/>
            <person name="Bustamante F.O."/>
            <person name="Brasileiro-Vidal A.C."/>
            <person name="Benko-Iseppon A.M."/>
        </authorList>
    </citation>
    <scope>NUCLEOTIDE SEQUENCE [LARGE SCALE GENOMIC DNA]</scope>
    <source>
        <tissue evidence="2">Leaves</tissue>
    </source>
</reference>
<sequence length="83" mass="9532">MLKNVFDNIWQGLVPPRVEMLVWFVLMETLCTKELLRSRNTIPNGEVNCVLCGKEEENARMIAKCGLRDGYSKKFKGRREGNG</sequence>
<dbReference type="Pfam" id="PF13966">
    <property type="entry name" value="zf-RVT"/>
    <property type="match status" value="1"/>
</dbReference>
<gene>
    <name evidence="2" type="ORF">PIB30_013199</name>
</gene>
<evidence type="ECO:0000313" key="3">
    <source>
        <dbReference type="Proteomes" id="UP001341840"/>
    </source>
</evidence>
<dbReference type="EMBL" id="JASCZI010271894">
    <property type="protein sequence ID" value="MED6216985.1"/>
    <property type="molecule type" value="Genomic_DNA"/>
</dbReference>
<evidence type="ECO:0000313" key="2">
    <source>
        <dbReference type="EMBL" id="MED6216985.1"/>
    </source>
</evidence>
<evidence type="ECO:0000259" key="1">
    <source>
        <dbReference type="Pfam" id="PF13966"/>
    </source>
</evidence>
<organism evidence="2 3">
    <name type="scientific">Stylosanthes scabra</name>
    <dbReference type="NCBI Taxonomy" id="79078"/>
    <lineage>
        <taxon>Eukaryota</taxon>
        <taxon>Viridiplantae</taxon>
        <taxon>Streptophyta</taxon>
        <taxon>Embryophyta</taxon>
        <taxon>Tracheophyta</taxon>
        <taxon>Spermatophyta</taxon>
        <taxon>Magnoliopsida</taxon>
        <taxon>eudicotyledons</taxon>
        <taxon>Gunneridae</taxon>
        <taxon>Pentapetalae</taxon>
        <taxon>rosids</taxon>
        <taxon>fabids</taxon>
        <taxon>Fabales</taxon>
        <taxon>Fabaceae</taxon>
        <taxon>Papilionoideae</taxon>
        <taxon>50 kb inversion clade</taxon>
        <taxon>dalbergioids sensu lato</taxon>
        <taxon>Dalbergieae</taxon>
        <taxon>Pterocarpus clade</taxon>
        <taxon>Stylosanthes</taxon>
    </lineage>
</organism>
<protein>
    <recommendedName>
        <fullName evidence="1">Reverse transcriptase zinc-binding domain-containing protein</fullName>
    </recommendedName>
</protein>
<comment type="caution">
    <text evidence="2">The sequence shown here is derived from an EMBL/GenBank/DDBJ whole genome shotgun (WGS) entry which is preliminary data.</text>
</comment>
<dbReference type="InterPro" id="IPR026960">
    <property type="entry name" value="RVT-Znf"/>
</dbReference>
<name>A0ABU6Z2Z9_9FABA</name>
<feature type="domain" description="Reverse transcriptase zinc-binding" evidence="1">
    <location>
        <begin position="5"/>
        <end position="62"/>
    </location>
</feature>